<sequence>MYEARQSWSDLQVPLIKSKVLNEFSSVQSLDDEKQIPERQSDYRYSFDAMEGEESLVGEESGNLQQVNHLLSVIDQKDKQLSQKDALLQEKEVIIIQLKLEIKELLEKLEGQKQGEKKAAQLQKSNRGSDKKNNQENEEKKTVANETDLEESNQKLNQTLSGFRKREKEIQKLLELEQQKNSELERKLAVMTSFFQHITGKNTLKPKDELEARVLAEIQSPSSVDVEAEKVLEELNIAINRENPAELNEIADMDVIEVDFKVASFWMTESEKRQCLIQFLTDSSRDFETVKLLGKIFPTGNDADIIVRSLLEIYQEQDKALNLVFSMIDYEVAHTKSPIQLFRGEEFPPRMIRTFTRMIGLEFAHKVLGELICEIIDWQIQIEINPNEFPETDSPSSSPYPSTPGLPDLEENISLLNHYSQLFFDAIYDSLPFMPIQFIQIAHHLTQTVRNYFPDPKDAQSAVAGFIFLRFFGPCIASPETFDFPDPGPMSVRRTLLLIGKVLQCLANGVTSFKETYLSCMIPFLERNKKKFEDFVRQFATWPPKLNPDIESVVRCEVLIAKQKEKMKSLFSGTVCEAKIQRNEIIETQPYARTRTIL</sequence>
<feature type="compositionally biased region" description="Basic and acidic residues" evidence="2">
    <location>
        <begin position="127"/>
        <end position="143"/>
    </location>
</feature>
<evidence type="ECO:0000259" key="3">
    <source>
        <dbReference type="PROSITE" id="PS50018"/>
    </source>
</evidence>
<dbReference type="AlphaFoldDB" id="A0A6B2L073"/>
<proteinExistence type="predicted"/>
<organism evidence="4">
    <name type="scientific">Arcella intermedia</name>
    <dbReference type="NCBI Taxonomy" id="1963864"/>
    <lineage>
        <taxon>Eukaryota</taxon>
        <taxon>Amoebozoa</taxon>
        <taxon>Tubulinea</taxon>
        <taxon>Elardia</taxon>
        <taxon>Arcellinida</taxon>
        <taxon>Sphaerothecina</taxon>
        <taxon>Arcellidae</taxon>
        <taxon>Arcella</taxon>
    </lineage>
</organism>
<evidence type="ECO:0000256" key="1">
    <source>
        <dbReference type="ARBA" id="ARBA00022468"/>
    </source>
</evidence>
<dbReference type="SMART" id="SM00323">
    <property type="entry name" value="RasGAP"/>
    <property type="match status" value="1"/>
</dbReference>
<dbReference type="SUPFAM" id="SSF48350">
    <property type="entry name" value="GTPase activation domain, GAP"/>
    <property type="match status" value="1"/>
</dbReference>
<dbReference type="PROSITE" id="PS50018">
    <property type="entry name" value="RAS_GTPASE_ACTIV_2"/>
    <property type="match status" value="1"/>
</dbReference>
<evidence type="ECO:0000313" key="4">
    <source>
        <dbReference type="EMBL" id="NDV30366.1"/>
    </source>
</evidence>
<dbReference type="InterPro" id="IPR008936">
    <property type="entry name" value="Rho_GTPase_activation_prot"/>
</dbReference>
<dbReference type="EMBL" id="GIBP01001397">
    <property type="protein sequence ID" value="NDV30366.1"/>
    <property type="molecule type" value="Transcribed_RNA"/>
</dbReference>
<protein>
    <recommendedName>
        <fullName evidence="3">Ras-GAP domain-containing protein</fullName>
    </recommendedName>
</protein>
<accession>A0A6B2L073</accession>
<feature type="region of interest" description="Disordered" evidence="2">
    <location>
        <begin position="113"/>
        <end position="161"/>
    </location>
</feature>
<reference evidence="4" key="1">
    <citation type="journal article" date="2020" name="J. Eukaryot. Microbiol.">
        <title>De novo Sequencing, Assembly and Annotation of the Transcriptome for the Free-Living Testate Amoeba Arcella intermedia.</title>
        <authorList>
            <person name="Ribeiro G.M."/>
            <person name="Porfirio-Sousa A.L."/>
            <person name="Maurer-Alcala X.X."/>
            <person name="Katz L.A."/>
            <person name="Lahr D.J.G."/>
        </authorList>
    </citation>
    <scope>NUCLEOTIDE SEQUENCE</scope>
</reference>
<name>A0A6B2L073_9EUKA</name>
<keyword evidence="1" id="KW-0343">GTPase activation</keyword>
<evidence type="ECO:0000256" key="2">
    <source>
        <dbReference type="SAM" id="MobiDB-lite"/>
    </source>
</evidence>
<dbReference type="PANTHER" id="PTHR10194:SF60">
    <property type="entry name" value="RAS GTPASE-ACTIVATING PROTEIN RASKOL"/>
    <property type="match status" value="1"/>
</dbReference>
<dbReference type="Pfam" id="PF00616">
    <property type="entry name" value="RasGAP"/>
    <property type="match status" value="1"/>
</dbReference>
<dbReference type="Gene3D" id="1.10.506.10">
    <property type="entry name" value="GTPase Activation - p120gap, domain 1"/>
    <property type="match status" value="2"/>
</dbReference>
<feature type="domain" description="Ras-GAP" evidence="3">
    <location>
        <begin position="302"/>
        <end position="508"/>
    </location>
</feature>
<dbReference type="GO" id="GO:0005096">
    <property type="term" value="F:GTPase activator activity"/>
    <property type="evidence" value="ECO:0007669"/>
    <property type="project" value="UniProtKB-KW"/>
</dbReference>
<dbReference type="InterPro" id="IPR039360">
    <property type="entry name" value="Ras_GTPase"/>
</dbReference>
<dbReference type="PANTHER" id="PTHR10194">
    <property type="entry name" value="RAS GTPASE-ACTIVATING PROTEINS"/>
    <property type="match status" value="1"/>
</dbReference>
<dbReference type="InterPro" id="IPR001936">
    <property type="entry name" value="RasGAP_dom"/>
</dbReference>